<evidence type="ECO:0000256" key="1">
    <source>
        <dbReference type="ARBA" id="ARBA00001917"/>
    </source>
</evidence>
<evidence type="ECO:0000256" key="8">
    <source>
        <dbReference type="ARBA" id="ARBA00022884"/>
    </source>
</evidence>
<dbReference type="SUPFAM" id="SSF51395">
    <property type="entry name" value="FMN-linked oxidoreductases"/>
    <property type="match status" value="1"/>
</dbReference>
<evidence type="ECO:0000256" key="6">
    <source>
        <dbReference type="ARBA" id="ARBA00022694"/>
    </source>
</evidence>
<keyword evidence="14" id="KW-0547">Nucleotide-binding</keyword>
<feature type="domain" description="DUS-like FMN-binding" evidence="15">
    <location>
        <begin position="60"/>
        <end position="351"/>
    </location>
</feature>
<sequence>MRCRPHVTLHKKYANGVFGANSPCGSFAPVGVTLYQLIKRIRFEQVTIHVAGIHIVPPVLLAPMAGITDLPFRKLVARFGAGLVVSEMIASQEMVQARRGTREKAELDGGAGLSAVQLAGRDPYWIAEAARMAEAMGARLIDINMGCPAKKVVGGLSGSALMREPDHALRLIEAVVGAVSVPVTLKTRLGWDANSLNAAVLAHRAQQAGVRMVTVHGRTRCQFYKGRADWSAIAPVVRMLDVPVVANGDVVTPRDARTALAQSGAAGVMIGRGAQGRPWQPALVAAALYGTPAPVVPRGAALADLVMAHHAGMLEFYGRDLGQRVARKHLGWYMDHAATPPALRREVLTAPDPATVHRLLPLALAERERFAA</sequence>
<dbReference type="OrthoDB" id="9764501at2"/>
<feature type="binding site" evidence="14">
    <location>
        <position position="117"/>
    </location>
    <ligand>
        <name>FMN</name>
        <dbReference type="ChEBI" id="CHEBI:58210"/>
    </ligand>
</feature>
<evidence type="ECO:0000256" key="10">
    <source>
        <dbReference type="ARBA" id="ARBA00048205"/>
    </source>
</evidence>
<keyword evidence="4 12" id="KW-0285">Flavoprotein</keyword>
<dbReference type="GO" id="GO:0050660">
    <property type="term" value="F:flavin adenine dinucleotide binding"/>
    <property type="evidence" value="ECO:0007669"/>
    <property type="project" value="InterPro"/>
</dbReference>
<keyword evidence="3" id="KW-0820">tRNA-binding</keyword>
<dbReference type="Proteomes" id="UP000245680">
    <property type="component" value="Unassembled WGS sequence"/>
</dbReference>
<dbReference type="InterPro" id="IPR035587">
    <property type="entry name" value="DUS-like_FMN-bd"/>
</dbReference>
<evidence type="ECO:0000313" key="16">
    <source>
        <dbReference type="EMBL" id="PWR04073.1"/>
    </source>
</evidence>
<evidence type="ECO:0000256" key="13">
    <source>
        <dbReference type="PIRSR" id="PIRSR006621-1"/>
    </source>
</evidence>
<feature type="binding site" evidence="14">
    <location>
        <position position="186"/>
    </location>
    <ligand>
        <name>FMN</name>
        <dbReference type="ChEBI" id="CHEBI:58210"/>
    </ligand>
</feature>
<feature type="binding site" evidence="14">
    <location>
        <position position="216"/>
    </location>
    <ligand>
        <name>FMN</name>
        <dbReference type="ChEBI" id="CHEBI:58210"/>
    </ligand>
</feature>
<dbReference type="PANTHER" id="PTHR45846">
    <property type="entry name" value="TRNA-DIHYDROURIDINE(47) SYNTHASE [NAD(P)(+)]-LIKE"/>
    <property type="match status" value="1"/>
</dbReference>
<dbReference type="Pfam" id="PF01207">
    <property type="entry name" value="Dus"/>
    <property type="match status" value="1"/>
</dbReference>
<keyword evidence="7" id="KW-0521">NADP</keyword>
<dbReference type="Gene3D" id="1.10.1200.80">
    <property type="entry name" value="Putative flavin oxidoreducatase, domain 2"/>
    <property type="match status" value="1"/>
</dbReference>
<comment type="catalytic activity">
    <reaction evidence="10">
        <text>a 5,6-dihydrouridine in tRNA + NADP(+) = a uridine in tRNA + NADPH + H(+)</text>
        <dbReference type="Rhea" id="RHEA:23624"/>
        <dbReference type="Rhea" id="RHEA-COMP:13339"/>
        <dbReference type="Rhea" id="RHEA-COMP:13887"/>
        <dbReference type="ChEBI" id="CHEBI:15378"/>
        <dbReference type="ChEBI" id="CHEBI:57783"/>
        <dbReference type="ChEBI" id="CHEBI:58349"/>
        <dbReference type="ChEBI" id="CHEBI:65315"/>
        <dbReference type="ChEBI" id="CHEBI:74443"/>
    </reaction>
</comment>
<feature type="binding site" evidence="14">
    <location>
        <begin position="63"/>
        <end position="65"/>
    </location>
    <ligand>
        <name>FMN</name>
        <dbReference type="ChEBI" id="CHEBI:58210"/>
    </ligand>
</feature>
<dbReference type="PIRSF" id="PIRSF006621">
    <property type="entry name" value="Dus"/>
    <property type="match status" value="1"/>
</dbReference>
<name>A0A2V2LRG6_9RHOB</name>
<dbReference type="InterPro" id="IPR004652">
    <property type="entry name" value="DusB-like"/>
</dbReference>
<proteinExistence type="inferred from homology"/>
<dbReference type="InterPro" id="IPR018517">
    <property type="entry name" value="tRNA_hU_synthase_CS"/>
</dbReference>
<dbReference type="GO" id="GO:0017150">
    <property type="term" value="F:tRNA dihydrouridine synthase activity"/>
    <property type="evidence" value="ECO:0007669"/>
    <property type="project" value="InterPro"/>
</dbReference>
<evidence type="ECO:0000256" key="11">
    <source>
        <dbReference type="ARBA" id="ARBA00048802"/>
    </source>
</evidence>
<accession>A0A2V2LRG6</accession>
<evidence type="ECO:0000256" key="12">
    <source>
        <dbReference type="PIRNR" id="PIRNR006621"/>
    </source>
</evidence>
<comment type="cofactor">
    <cofactor evidence="1 12 14">
        <name>FMN</name>
        <dbReference type="ChEBI" id="CHEBI:58210"/>
    </cofactor>
</comment>
<evidence type="ECO:0000256" key="14">
    <source>
        <dbReference type="PIRSR" id="PIRSR006621-2"/>
    </source>
</evidence>
<dbReference type="Gene3D" id="3.20.20.70">
    <property type="entry name" value="Aldolase class I"/>
    <property type="match status" value="1"/>
</dbReference>
<keyword evidence="17" id="KW-1185">Reference proteome</keyword>
<comment type="catalytic activity">
    <reaction evidence="11">
        <text>a 5,6-dihydrouridine in tRNA + NAD(+) = a uridine in tRNA + NADH + H(+)</text>
        <dbReference type="Rhea" id="RHEA:54452"/>
        <dbReference type="Rhea" id="RHEA-COMP:13339"/>
        <dbReference type="Rhea" id="RHEA-COMP:13887"/>
        <dbReference type="ChEBI" id="CHEBI:15378"/>
        <dbReference type="ChEBI" id="CHEBI:57540"/>
        <dbReference type="ChEBI" id="CHEBI:57945"/>
        <dbReference type="ChEBI" id="CHEBI:65315"/>
        <dbReference type="ChEBI" id="CHEBI:74443"/>
    </reaction>
</comment>
<organism evidence="16 17">
    <name type="scientific">Meridianimarinicoccus roseus</name>
    <dbReference type="NCBI Taxonomy" id="2072018"/>
    <lineage>
        <taxon>Bacteria</taxon>
        <taxon>Pseudomonadati</taxon>
        <taxon>Pseudomonadota</taxon>
        <taxon>Alphaproteobacteria</taxon>
        <taxon>Rhodobacterales</taxon>
        <taxon>Paracoccaceae</taxon>
        <taxon>Meridianimarinicoccus</taxon>
    </lineage>
</organism>
<comment type="function">
    <text evidence="2 12">Catalyzes the synthesis of 5,6-dihydrouridine (D), a modified base found in the D-loop of most tRNAs, via the reduction of the C5-C6 double bond in target uridines.</text>
</comment>
<dbReference type="InterPro" id="IPR001269">
    <property type="entry name" value="DUS_fam"/>
</dbReference>
<keyword evidence="9 12" id="KW-0560">Oxidoreductase</keyword>
<evidence type="ECO:0000256" key="5">
    <source>
        <dbReference type="ARBA" id="ARBA00022643"/>
    </source>
</evidence>
<protein>
    <recommendedName>
        <fullName evidence="12">tRNA-dihydrouridine synthase</fullName>
        <ecNumber evidence="12">1.3.1.-</ecNumber>
    </recommendedName>
</protein>
<dbReference type="NCBIfam" id="TIGR00737">
    <property type="entry name" value="nifR3_yhdG"/>
    <property type="match status" value="1"/>
</dbReference>
<evidence type="ECO:0000259" key="15">
    <source>
        <dbReference type="Pfam" id="PF01207"/>
    </source>
</evidence>
<dbReference type="InterPro" id="IPR013785">
    <property type="entry name" value="Aldolase_TIM"/>
</dbReference>
<evidence type="ECO:0000256" key="4">
    <source>
        <dbReference type="ARBA" id="ARBA00022630"/>
    </source>
</evidence>
<evidence type="ECO:0000313" key="17">
    <source>
        <dbReference type="Proteomes" id="UP000245680"/>
    </source>
</evidence>
<reference evidence="16 17" key="1">
    <citation type="submission" date="2018-05" db="EMBL/GenBank/DDBJ databases">
        <title>Rhodobacteraceae gen. nov., sp. nov. isolated from sea water.</title>
        <authorList>
            <person name="Ren Y."/>
        </authorList>
    </citation>
    <scope>NUCLEOTIDE SEQUENCE [LARGE SCALE GENOMIC DNA]</scope>
    <source>
        <strain evidence="16 17">TG-679</strain>
    </source>
</reference>
<keyword evidence="6 12" id="KW-0819">tRNA processing</keyword>
<dbReference type="EC" id="1.3.1.-" evidence="12"/>
<dbReference type="EMBL" id="QGKU01000012">
    <property type="protein sequence ID" value="PWR04073.1"/>
    <property type="molecule type" value="Genomic_DNA"/>
</dbReference>
<evidence type="ECO:0000256" key="3">
    <source>
        <dbReference type="ARBA" id="ARBA00022555"/>
    </source>
</evidence>
<keyword evidence="5 12" id="KW-0288">FMN</keyword>
<evidence type="ECO:0000256" key="9">
    <source>
        <dbReference type="ARBA" id="ARBA00023002"/>
    </source>
</evidence>
<dbReference type="PANTHER" id="PTHR45846:SF1">
    <property type="entry name" value="TRNA-DIHYDROURIDINE(47) SYNTHASE [NAD(P)(+)]-LIKE"/>
    <property type="match status" value="1"/>
</dbReference>
<comment type="similarity">
    <text evidence="12">Belongs to the dus family.</text>
</comment>
<dbReference type="GO" id="GO:0000049">
    <property type="term" value="F:tRNA binding"/>
    <property type="evidence" value="ECO:0007669"/>
    <property type="project" value="UniProtKB-KW"/>
</dbReference>
<evidence type="ECO:0000256" key="7">
    <source>
        <dbReference type="ARBA" id="ARBA00022857"/>
    </source>
</evidence>
<dbReference type="CDD" id="cd02801">
    <property type="entry name" value="DUS_like_FMN"/>
    <property type="match status" value="1"/>
</dbReference>
<evidence type="ECO:0000256" key="2">
    <source>
        <dbReference type="ARBA" id="ARBA00002790"/>
    </source>
</evidence>
<feature type="active site" description="Proton donor" evidence="13">
    <location>
        <position position="147"/>
    </location>
</feature>
<dbReference type="PROSITE" id="PS01136">
    <property type="entry name" value="UPF0034"/>
    <property type="match status" value="1"/>
</dbReference>
<comment type="caution">
    <text evidence="16">The sequence shown here is derived from an EMBL/GenBank/DDBJ whole genome shotgun (WGS) entry which is preliminary data.</text>
</comment>
<keyword evidence="8" id="KW-0694">RNA-binding</keyword>
<feature type="binding site" evidence="14">
    <location>
        <begin position="271"/>
        <end position="272"/>
    </location>
    <ligand>
        <name>FMN</name>
        <dbReference type="ChEBI" id="CHEBI:58210"/>
    </ligand>
</feature>
<dbReference type="InterPro" id="IPR024036">
    <property type="entry name" value="tRNA-dHydroUridine_Synthase_C"/>
</dbReference>
<gene>
    <name evidence="16" type="ORF">DKT77_03250</name>
</gene>
<dbReference type="AlphaFoldDB" id="A0A2V2LRG6"/>